<dbReference type="InterPro" id="IPR003593">
    <property type="entry name" value="AAA+_ATPase"/>
</dbReference>
<dbReference type="SMART" id="SM00382">
    <property type="entry name" value="AAA"/>
    <property type="match status" value="1"/>
</dbReference>
<dbReference type="AlphaFoldDB" id="A0A2J8B221"/>
<dbReference type="EMBL" id="NBZD01000002">
    <property type="protein sequence ID" value="PNH18829.1"/>
    <property type="molecule type" value="Genomic_DNA"/>
</dbReference>
<protein>
    <submittedName>
        <fullName evidence="4">ABC transporter</fullName>
    </submittedName>
</protein>
<evidence type="ECO:0000256" key="2">
    <source>
        <dbReference type="ARBA" id="ARBA00022840"/>
    </source>
</evidence>
<organism evidence="4 5">
    <name type="scientific">Mageeibacillus indolicus</name>
    <dbReference type="NCBI Taxonomy" id="884684"/>
    <lineage>
        <taxon>Bacteria</taxon>
        <taxon>Bacillati</taxon>
        <taxon>Bacillota</taxon>
        <taxon>Clostridia</taxon>
        <taxon>Eubacteriales</taxon>
        <taxon>Oscillospiraceae</taxon>
        <taxon>Mageeibacillus</taxon>
    </lineage>
</organism>
<proteinExistence type="predicted"/>
<evidence type="ECO:0000313" key="4">
    <source>
        <dbReference type="EMBL" id="PNH18829.1"/>
    </source>
</evidence>
<dbReference type="RefSeq" id="WP_034574923.1">
    <property type="nucleotide sequence ID" value="NZ_NBZD01000002.1"/>
</dbReference>
<accession>A0A2J8B221</accession>
<dbReference type="Proteomes" id="UP000236394">
    <property type="component" value="Unassembled WGS sequence"/>
</dbReference>
<sequence>MDNFAIELKGLSKHYGKRNIFENTSYAFETGKSYGIVGPNGSGKSVLFKLIAGLTLPTLGKIFVEGKQIAVLGSLPESIGYIIENPGFLPELSGFKNLEILSGIRGLVGASDIKQMLEKIGLSESMDVKTQNYSLGMLQRLALAQALLEHPRILLLDEPFNSIDKEGVAALRQVILNYQKEYDATILLTSHNEDDIRFFNSKIVYIRDHQLI</sequence>
<evidence type="ECO:0000259" key="3">
    <source>
        <dbReference type="PROSITE" id="PS50893"/>
    </source>
</evidence>
<gene>
    <name evidence="4" type="ORF">B7R76_04555</name>
</gene>
<dbReference type="InterPro" id="IPR017871">
    <property type="entry name" value="ABC_transporter-like_CS"/>
</dbReference>
<feature type="domain" description="ABC transporter" evidence="3">
    <location>
        <begin position="6"/>
        <end position="212"/>
    </location>
</feature>
<dbReference type="PROSITE" id="PS00211">
    <property type="entry name" value="ABC_TRANSPORTER_1"/>
    <property type="match status" value="1"/>
</dbReference>
<comment type="caution">
    <text evidence="4">The sequence shown here is derived from an EMBL/GenBank/DDBJ whole genome shotgun (WGS) entry which is preliminary data.</text>
</comment>
<keyword evidence="2" id="KW-0067">ATP-binding</keyword>
<dbReference type="GO" id="GO:0005524">
    <property type="term" value="F:ATP binding"/>
    <property type="evidence" value="ECO:0007669"/>
    <property type="project" value="UniProtKB-KW"/>
</dbReference>
<dbReference type="PANTHER" id="PTHR43158">
    <property type="entry name" value="SKFA PEPTIDE EXPORT ATP-BINDING PROTEIN SKFE"/>
    <property type="match status" value="1"/>
</dbReference>
<dbReference type="GO" id="GO:0016887">
    <property type="term" value="F:ATP hydrolysis activity"/>
    <property type="evidence" value="ECO:0007669"/>
    <property type="project" value="InterPro"/>
</dbReference>
<evidence type="ECO:0000313" key="5">
    <source>
        <dbReference type="Proteomes" id="UP000236394"/>
    </source>
</evidence>
<name>A0A2J8B221_9FIRM</name>
<keyword evidence="1" id="KW-0547">Nucleotide-binding</keyword>
<dbReference type="InterPro" id="IPR027417">
    <property type="entry name" value="P-loop_NTPase"/>
</dbReference>
<dbReference type="PROSITE" id="PS50893">
    <property type="entry name" value="ABC_TRANSPORTER_2"/>
    <property type="match status" value="1"/>
</dbReference>
<dbReference type="PANTHER" id="PTHR43158:SF7">
    <property type="entry name" value="ABC TRANSPORTER, ATP-BINDING PROTEIN"/>
    <property type="match status" value="1"/>
</dbReference>
<evidence type="ECO:0000256" key="1">
    <source>
        <dbReference type="ARBA" id="ARBA00022741"/>
    </source>
</evidence>
<dbReference type="InterPro" id="IPR003439">
    <property type="entry name" value="ABC_transporter-like_ATP-bd"/>
</dbReference>
<dbReference type="SUPFAM" id="SSF52540">
    <property type="entry name" value="P-loop containing nucleoside triphosphate hydrolases"/>
    <property type="match status" value="1"/>
</dbReference>
<dbReference type="Pfam" id="PF00005">
    <property type="entry name" value="ABC_tran"/>
    <property type="match status" value="1"/>
</dbReference>
<dbReference type="Gene3D" id="3.40.50.300">
    <property type="entry name" value="P-loop containing nucleotide triphosphate hydrolases"/>
    <property type="match status" value="1"/>
</dbReference>
<reference evidence="5" key="1">
    <citation type="submission" date="2017-04" db="EMBL/GenBank/DDBJ databases">
        <authorList>
            <person name="Bumgarner R.E."/>
            <person name="Fredricks D.N."/>
            <person name="Srinivasan S."/>
        </authorList>
    </citation>
    <scope>NUCLEOTIDE SEQUENCE [LARGE SCALE GENOMIC DNA]</scope>
    <source>
        <strain evidence="5">KA00405</strain>
    </source>
</reference>